<evidence type="ECO:0000313" key="14">
    <source>
        <dbReference type="Proteomes" id="UP000509684"/>
    </source>
</evidence>
<organism evidence="11 13">
    <name type="scientific">Candidatus Accumulibacter cognatus</name>
    <dbReference type="NCBI Taxonomy" id="2954383"/>
    <lineage>
        <taxon>Bacteria</taxon>
        <taxon>Pseudomonadati</taxon>
        <taxon>Pseudomonadota</taxon>
        <taxon>Betaproteobacteria</taxon>
        <taxon>Candidatus Accumulibacter</taxon>
    </lineage>
</organism>
<dbReference type="KEGG" id="acog:HWD57_12750"/>
<feature type="transmembrane region" description="Helical" evidence="9">
    <location>
        <begin position="160"/>
        <end position="181"/>
    </location>
</feature>
<evidence type="ECO:0000256" key="8">
    <source>
        <dbReference type="ARBA" id="ARBA00023136"/>
    </source>
</evidence>
<dbReference type="PROSITE" id="PS50928">
    <property type="entry name" value="ABC_TM1"/>
    <property type="match status" value="1"/>
</dbReference>
<name>A0A080MAB4_9PROT</name>
<reference evidence="12 14" key="2">
    <citation type="journal article" date="2019" name="Microbiome">
        <title>Annotated bacterial chromosomes from frame-shift-corrected long-read metagenomic data.</title>
        <authorList>
            <person name="Arumugam K."/>
            <person name="Bagci C."/>
            <person name="Bessarab I."/>
            <person name="Beier S."/>
            <person name="Buchfink B."/>
            <person name="Gorska A."/>
            <person name="Qiu G."/>
            <person name="Huson D.H."/>
            <person name="Williams R.B.H."/>
        </authorList>
    </citation>
    <scope>NUCLEOTIDE SEQUENCE [LARGE SCALE GENOMIC DNA]</scope>
    <source>
        <strain evidence="12">SSA1</strain>
    </source>
</reference>
<evidence type="ECO:0000313" key="13">
    <source>
        <dbReference type="Proteomes" id="UP000021315"/>
    </source>
</evidence>
<dbReference type="Proteomes" id="UP000509684">
    <property type="component" value="Chromosome"/>
</dbReference>
<dbReference type="SUPFAM" id="SSF161098">
    <property type="entry name" value="MetI-like"/>
    <property type="match status" value="1"/>
</dbReference>
<keyword evidence="7 9" id="KW-1133">Transmembrane helix</keyword>
<feature type="transmembrane region" description="Helical" evidence="9">
    <location>
        <begin position="193"/>
        <end position="214"/>
    </location>
</feature>
<feature type="transmembrane region" description="Helical" evidence="9">
    <location>
        <begin position="92"/>
        <end position="111"/>
    </location>
</feature>
<comment type="similarity">
    <text evidence="2">Belongs to the binding-protein-dependent transport system permease family. HisMQ subfamily.</text>
</comment>
<keyword evidence="6 9" id="KW-0812">Transmembrane</keyword>
<comment type="subcellular location">
    <subcellularLocation>
        <location evidence="1">Cell inner membrane</location>
        <topology evidence="1">Multi-pass membrane protein</topology>
    </subcellularLocation>
    <subcellularLocation>
        <location evidence="9">Cell membrane</location>
        <topology evidence="9">Multi-pass membrane protein</topology>
    </subcellularLocation>
</comment>
<dbReference type="InterPro" id="IPR051613">
    <property type="entry name" value="ABC_transp_permease_HisMQ"/>
</dbReference>
<keyword evidence="3 9" id="KW-0813">Transport</keyword>
<dbReference type="InterPro" id="IPR035906">
    <property type="entry name" value="MetI-like_sf"/>
</dbReference>
<dbReference type="GO" id="GO:0022857">
    <property type="term" value="F:transmembrane transporter activity"/>
    <property type="evidence" value="ECO:0007669"/>
    <property type="project" value="InterPro"/>
</dbReference>
<evidence type="ECO:0000256" key="2">
    <source>
        <dbReference type="ARBA" id="ARBA00010072"/>
    </source>
</evidence>
<gene>
    <name evidence="11" type="primary">hisQ</name>
    <name evidence="11" type="ORF">AW06_000347</name>
    <name evidence="12" type="ORF">HWD57_12750</name>
</gene>
<dbReference type="RefSeq" id="WP_034944735.1">
    <property type="nucleotide sequence ID" value="NZ_JDST02000007.1"/>
</dbReference>
<reference evidence="11 13" key="1">
    <citation type="submission" date="2014-02" db="EMBL/GenBank/DDBJ databases">
        <title>Expanding our view of genomic diversity in Candidatus Accumulibacter clades.</title>
        <authorList>
            <person name="Skennerton C.T."/>
            <person name="Barr J.J."/>
            <person name="Slater F.R."/>
            <person name="Bond P.L."/>
            <person name="Tyson G.W."/>
        </authorList>
    </citation>
    <scope>NUCLEOTIDE SEQUENCE [LARGE SCALE GENOMIC DNA]</scope>
    <source>
        <strain evidence="13">SK-02</strain>
    </source>
</reference>
<evidence type="ECO:0000259" key="10">
    <source>
        <dbReference type="PROSITE" id="PS50928"/>
    </source>
</evidence>
<dbReference type="AlphaFoldDB" id="A0A080MAB4"/>
<evidence type="ECO:0000256" key="5">
    <source>
        <dbReference type="ARBA" id="ARBA00022519"/>
    </source>
</evidence>
<evidence type="ECO:0000256" key="4">
    <source>
        <dbReference type="ARBA" id="ARBA00022475"/>
    </source>
</evidence>
<evidence type="ECO:0000256" key="3">
    <source>
        <dbReference type="ARBA" id="ARBA00022448"/>
    </source>
</evidence>
<proteinExistence type="inferred from homology"/>
<evidence type="ECO:0000256" key="6">
    <source>
        <dbReference type="ARBA" id="ARBA00022692"/>
    </source>
</evidence>
<dbReference type="InterPro" id="IPR010065">
    <property type="entry name" value="AA_ABC_transptr_permease_3TM"/>
</dbReference>
<keyword evidence="4" id="KW-1003">Cell membrane</keyword>
<evidence type="ECO:0000313" key="12">
    <source>
        <dbReference type="EMBL" id="QLH50555.1"/>
    </source>
</evidence>
<evidence type="ECO:0000256" key="9">
    <source>
        <dbReference type="RuleBase" id="RU363032"/>
    </source>
</evidence>
<dbReference type="EMBL" id="JDST02000007">
    <property type="protein sequence ID" value="KFB78242.1"/>
    <property type="molecule type" value="Genomic_DNA"/>
</dbReference>
<keyword evidence="5" id="KW-0997">Cell inner membrane</keyword>
<dbReference type="Gene3D" id="1.10.3720.10">
    <property type="entry name" value="MetI-like"/>
    <property type="match status" value="1"/>
</dbReference>
<dbReference type="PANTHER" id="PTHR30133">
    <property type="entry name" value="CATIONIC AMINO ACID TRANSPORTER, MEMBRANE COMPONENT"/>
    <property type="match status" value="1"/>
</dbReference>
<dbReference type="Pfam" id="PF00528">
    <property type="entry name" value="BPD_transp_1"/>
    <property type="match status" value="1"/>
</dbReference>
<dbReference type="NCBIfam" id="TIGR01726">
    <property type="entry name" value="HEQRo_perm_3TM"/>
    <property type="match status" value="1"/>
</dbReference>
<dbReference type="EMBL" id="CP058708">
    <property type="protein sequence ID" value="QLH50555.1"/>
    <property type="molecule type" value="Genomic_DNA"/>
</dbReference>
<reference evidence="12" key="3">
    <citation type="submission" date="2020-06" db="EMBL/GenBank/DDBJ databases">
        <authorList>
            <person name="Arumugam K."/>
            <person name="Besarab I."/>
            <person name="Haryono M."/>
            <person name="Bagci C."/>
            <person name="Beier S."/>
            <person name="Buchfink B."/>
            <person name="Gorska A."/>
            <person name="Qiu G."/>
            <person name="Huson D.H."/>
            <person name="Williams R.B."/>
        </authorList>
    </citation>
    <scope>NUCLEOTIDE SEQUENCE</scope>
    <source>
        <strain evidence="12">SSA1</strain>
    </source>
</reference>
<accession>A0A7D5NAE8</accession>
<evidence type="ECO:0000256" key="7">
    <source>
        <dbReference type="ARBA" id="ARBA00022989"/>
    </source>
</evidence>
<dbReference type="CDD" id="cd06261">
    <property type="entry name" value="TM_PBP2"/>
    <property type="match status" value="1"/>
</dbReference>
<sequence>MDALIEYSPSLLAGAWITLQVALLSLVLAVSMGLVGAACKLSRIAPLRWWTALYTTVFRGVPDLVMMLLFFYGGQVILNVISDHLEREMIELDAFAAGVLTIGFIFGAYFTETFRGAFQAVPAGQMEAGRAYGMSGWQVFWHILFPQMLRYALPGIGNNWLVLLKSTAIVSMIGLADMTWLADQAGRSTHQPFTFYLAVCVLYLAMTAVSNQVLQRLQCRYDVGVREANV</sequence>
<keyword evidence="8 9" id="KW-0472">Membrane</keyword>
<protein>
    <submittedName>
        <fullName evidence="12">ABC transporter permease</fullName>
    </submittedName>
    <submittedName>
        <fullName evidence="11">Histidine transport system permease protein HisQ</fullName>
    </submittedName>
</protein>
<dbReference type="STRING" id="1453999.AW06_000347"/>
<accession>A0A080MAB4</accession>
<evidence type="ECO:0000256" key="1">
    <source>
        <dbReference type="ARBA" id="ARBA00004429"/>
    </source>
</evidence>
<evidence type="ECO:0000313" key="11">
    <source>
        <dbReference type="EMBL" id="KFB78242.1"/>
    </source>
</evidence>
<dbReference type="InterPro" id="IPR000515">
    <property type="entry name" value="MetI-like"/>
</dbReference>
<dbReference type="Proteomes" id="UP000021315">
    <property type="component" value="Unassembled WGS sequence"/>
</dbReference>
<feature type="transmembrane region" description="Helical" evidence="9">
    <location>
        <begin position="61"/>
        <end position="80"/>
    </location>
</feature>
<feature type="domain" description="ABC transmembrane type-1" evidence="10">
    <location>
        <begin position="15"/>
        <end position="214"/>
    </location>
</feature>
<keyword evidence="13" id="KW-1185">Reference proteome</keyword>
<dbReference type="GO" id="GO:0043190">
    <property type="term" value="C:ATP-binding cassette (ABC) transporter complex"/>
    <property type="evidence" value="ECO:0007669"/>
    <property type="project" value="InterPro"/>
</dbReference>